<comment type="caution">
    <text evidence="1">The sequence shown here is derived from an EMBL/GenBank/DDBJ whole genome shotgun (WGS) entry which is preliminary data.</text>
</comment>
<accession>A0A645J1W8</accession>
<organism evidence="1">
    <name type="scientific">bioreactor metagenome</name>
    <dbReference type="NCBI Taxonomy" id="1076179"/>
    <lineage>
        <taxon>unclassified sequences</taxon>
        <taxon>metagenomes</taxon>
        <taxon>ecological metagenomes</taxon>
    </lineage>
</organism>
<gene>
    <name evidence="1" type="ORF">SDC9_202164</name>
</gene>
<protein>
    <submittedName>
        <fullName evidence="1">Uncharacterized protein</fullName>
    </submittedName>
</protein>
<proteinExistence type="predicted"/>
<dbReference type="EMBL" id="VSSQ01122773">
    <property type="protein sequence ID" value="MPN54494.1"/>
    <property type="molecule type" value="Genomic_DNA"/>
</dbReference>
<evidence type="ECO:0000313" key="1">
    <source>
        <dbReference type="EMBL" id="MPN54494.1"/>
    </source>
</evidence>
<sequence length="81" mass="8992">MVQHAINVVKGESELLKLSDVMKAYGKFTPGAAWNGSFYSDTTTGVRAKNHILIYQDTYIMGKGFMGTPSVTIPDKYFLIK</sequence>
<name>A0A645J1W8_9ZZZZ</name>
<dbReference type="AlphaFoldDB" id="A0A645J1W8"/>
<reference evidence="1" key="1">
    <citation type="submission" date="2019-08" db="EMBL/GenBank/DDBJ databases">
        <authorList>
            <person name="Kucharzyk K."/>
            <person name="Murdoch R.W."/>
            <person name="Higgins S."/>
            <person name="Loffler F."/>
        </authorList>
    </citation>
    <scope>NUCLEOTIDE SEQUENCE</scope>
</reference>